<dbReference type="SMR" id="A2FX85"/>
<protein>
    <submittedName>
        <fullName evidence="1">Lecithin:cholesterol acyltransferase family protein</fullName>
    </submittedName>
</protein>
<dbReference type="KEGG" id="tva:4748184"/>
<gene>
    <name evidence="1" type="ORF">TVAG_360450</name>
</gene>
<dbReference type="VEuPathDB" id="TrichDB:TVAG_360450"/>
<keyword evidence="1" id="KW-0808">Transferase</keyword>
<name>A2FX85_TRIV3</name>
<dbReference type="PANTHER" id="PTHR11440">
    <property type="entry name" value="LECITHIN-CHOLESTEROL ACYLTRANSFERASE-RELATED"/>
    <property type="match status" value="1"/>
</dbReference>
<dbReference type="SUPFAM" id="SSF53474">
    <property type="entry name" value="alpha/beta-Hydrolases"/>
    <property type="match status" value="1"/>
</dbReference>
<dbReference type="GO" id="GO:0006629">
    <property type="term" value="P:lipid metabolic process"/>
    <property type="evidence" value="ECO:0000318"/>
    <property type="project" value="GO_Central"/>
</dbReference>
<keyword evidence="1" id="KW-0012">Acyltransferase</keyword>
<dbReference type="EMBL" id="DS114103">
    <property type="protein sequence ID" value="EAX90498.1"/>
    <property type="molecule type" value="Genomic_DNA"/>
</dbReference>
<dbReference type="AlphaFoldDB" id="A2FX85"/>
<dbReference type="eggNOG" id="KOG2369">
    <property type="taxonomic scope" value="Eukaryota"/>
</dbReference>
<dbReference type="OrthoDB" id="190846at2759"/>
<dbReference type="Gene3D" id="3.40.50.1820">
    <property type="entry name" value="alpha/beta hydrolase"/>
    <property type="match status" value="1"/>
</dbReference>
<dbReference type="GO" id="GO:0008374">
    <property type="term" value="F:O-acyltransferase activity"/>
    <property type="evidence" value="ECO:0007669"/>
    <property type="project" value="InterPro"/>
</dbReference>
<proteinExistence type="predicted"/>
<dbReference type="InParanoid" id="A2FX85"/>
<keyword evidence="2" id="KW-1185">Reference proteome</keyword>
<sequence length="374" mass="42599">MGSVLRGSVTNRKTHWYCPKNVAETDIWVKKQYCIPPLGNCLSDWLTMRYDNTTKSAINQEGVNLDIVDFGGVDGISYLDEFFNITNFIPYFNKYIKYLETKGYTVGKDLFGAPFDWRRGLMLGDDHYKRMKDLVEKAYTLNSNQKVALVGHSLGGYFIHYFLSNVTIPEWRQKYIESAILVAPSFGGCGTVVENLWNGALYIMRHFGISESAMGSLASSLGALYVHLPNHKVFGQLHVFHDETGKGYTAAELPELLAKNGKFRNTPEIFELHKKFSAQTINPLDVPTVIVYNDKMKTVIGYNAQTKEYMYSLGDTLINAEGYHYACNNWKSSKKLKCINLDSTSELASHIFMVMKEEYVDLVLKHVLDTEWEK</sequence>
<dbReference type="InterPro" id="IPR003386">
    <property type="entry name" value="LACT/PDAT_acylTrfase"/>
</dbReference>
<reference evidence="1" key="2">
    <citation type="journal article" date="2007" name="Science">
        <title>Draft genome sequence of the sexually transmitted pathogen Trichomonas vaginalis.</title>
        <authorList>
            <person name="Carlton J.M."/>
            <person name="Hirt R.P."/>
            <person name="Silva J.C."/>
            <person name="Delcher A.L."/>
            <person name="Schatz M."/>
            <person name="Zhao Q."/>
            <person name="Wortman J.R."/>
            <person name="Bidwell S.L."/>
            <person name="Alsmark U.C.M."/>
            <person name="Besteiro S."/>
            <person name="Sicheritz-Ponten T."/>
            <person name="Noel C.J."/>
            <person name="Dacks J.B."/>
            <person name="Foster P.G."/>
            <person name="Simillion C."/>
            <person name="Van de Peer Y."/>
            <person name="Miranda-Saavedra D."/>
            <person name="Barton G.J."/>
            <person name="Westrop G.D."/>
            <person name="Mueller S."/>
            <person name="Dessi D."/>
            <person name="Fiori P.L."/>
            <person name="Ren Q."/>
            <person name="Paulsen I."/>
            <person name="Zhang H."/>
            <person name="Bastida-Corcuera F.D."/>
            <person name="Simoes-Barbosa A."/>
            <person name="Brown M.T."/>
            <person name="Hayes R.D."/>
            <person name="Mukherjee M."/>
            <person name="Okumura C.Y."/>
            <person name="Schneider R."/>
            <person name="Smith A.J."/>
            <person name="Vanacova S."/>
            <person name="Villalvazo M."/>
            <person name="Haas B.J."/>
            <person name="Pertea M."/>
            <person name="Feldblyum T.V."/>
            <person name="Utterback T.R."/>
            <person name="Shu C.L."/>
            <person name="Osoegawa K."/>
            <person name="de Jong P.J."/>
            <person name="Hrdy I."/>
            <person name="Horvathova L."/>
            <person name="Zubacova Z."/>
            <person name="Dolezal P."/>
            <person name="Malik S.B."/>
            <person name="Logsdon J.M. Jr."/>
            <person name="Henze K."/>
            <person name="Gupta A."/>
            <person name="Wang C.C."/>
            <person name="Dunne R.L."/>
            <person name="Upcroft J.A."/>
            <person name="Upcroft P."/>
            <person name="White O."/>
            <person name="Salzberg S.L."/>
            <person name="Tang P."/>
            <person name="Chiu C.-H."/>
            <person name="Lee Y.-S."/>
            <person name="Embley T.M."/>
            <person name="Coombs G.H."/>
            <person name="Mottram J.C."/>
            <person name="Tachezy J."/>
            <person name="Fraser-Liggett C.M."/>
            <person name="Johnson P.J."/>
        </authorList>
    </citation>
    <scope>NUCLEOTIDE SEQUENCE [LARGE SCALE GENOMIC DNA]</scope>
    <source>
        <strain evidence="1">G3</strain>
    </source>
</reference>
<dbReference type="InterPro" id="IPR029058">
    <property type="entry name" value="AB_hydrolase_fold"/>
</dbReference>
<reference evidence="1" key="1">
    <citation type="submission" date="2006-10" db="EMBL/GenBank/DDBJ databases">
        <authorList>
            <person name="Amadeo P."/>
            <person name="Zhao Q."/>
            <person name="Wortman J."/>
            <person name="Fraser-Liggett C."/>
            <person name="Carlton J."/>
        </authorList>
    </citation>
    <scope>NUCLEOTIDE SEQUENCE</scope>
    <source>
        <strain evidence="1">G3</strain>
    </source>
</reference>
<dbReference type="RefSeq" id="XP_001303428.1">
    <property type="nucleotide sequence ID" value="XM_001303427.1"/>
</dbReference>
<dbReference type="Proteomes" id="UP000001542">
    <property type="component" value="Unassembled WGS sequence"/>
</dbReference>
<organism evidence="1 2">
    <name type="scientific">Trichomonas vaginalis (strain ATCC PRA-98 / G3)</name>
    <dbReference type="NCBI Taxonomy" id="412133"/>
    <lineage>
        <taxon>Eukaryota</taxon>
        <taxon>Metamonada</taxon>
        <taxon>Parabasalia</taxon>
        <taxon>Trichomonadida</taxon>
        <taxon>Trichomonadidae</taxon>
        <taxon>Trichomonas</taxon>
    </lineage>
</organism>
<accession>A2FX85</accession>
<dbReference type="VEuPathDB" id="TrichDB:TVAGG3_0001840"/>
<evidence type="ECO:0000313" key="2">
    <source>
        <dbReference type="Proteomes" id="UP000001542"/>
    </source>
</evidence>
<dbReference type="Pfam" id="PF02450">
    <property type="entry name" value="LCAT"/>
    <property type="match status" value="1"/>
</dbReference>
<dbReference type="STRING" id="5722.A2FX85"/>
<evidence type="ECO:0000313" key="1">
    <source>
        <dbReference type="EMBL" id="EAX90498.1"/>
    </source>
</evidence>